<sequence>MNKKLLLSSIIVFSGISFVAHADSSVSKAPTPPPTIQNNFGAWKASCTYAPATRAASLCIAAQQLTMQQDGKSVALGMVIVARAASTKEPITTRPYELSLMVPLGFDLTKLPTLTMDNGKPLNLPYLVCNASGCLATTQTTPSTMAGLKTAKTGHIRVTRVPSQGGGTVTINYSMNHFSDALGALETWATQKAPS</sequence>
<evidence type="ECO:0000313" key="2">
    <source>
        <dbReference type="EMBL" id="PAK76761.1"/>
    </source>
</evidence>
<evidence type="ECO:0000256" key="1">
    <source>
        <dbReference type="SAM" id="SignalP"/>
    </source>
</evidence>
<name>A0A269XV89_9PROT</name>
<gene>
    <name evidence="2" type="ORF">B8X00_13230</name>
</gene>
<proteinExistence type="predicted"/>
<dbReference type="RefSeq" id="WP_095350514.1">
    <property type="nucleotide sequence ID" value="NZ_NCXK01000047.1"/>
</dbReference>
<reference evidence="2 3" key="1">
    <citation type="submission" date="2017-04" db="EMBL/GenBank/DDBJ databases">
        <title>Kefir bacterial isolates.</title>
        <authorList>
            <person name="Kim Y."/>
            <person name="Blasche S."/>
            <person name="Patil K.R."/>
        </authorList>
    </citation>
    <scope>NUCLEOTIDE SEQUENCE [LARGE SCALE GENOMIC DNA]</scope>
    <source>
        <strain evidence="2 3">KR</strain>
    </source>
</reference>
<dbReference type="Pfam" id="PF06776">
    <property type="entry name" value="IalB"/>
    <property type="match status" value="1"/>
</dbReference>
<dbReference type="InterPro" id="IPR010642">
    <property type="entry name" value="Invasion_prot_B"/>
</dbReference>
<accession>A0A269XV89</accession>
<organism evidence="2 3">
    <name type="scientific">Acetobacter fabarum</name>
    <dbReference type="NCBI Taxonomy" id="483199"/>
    <lineage>
        <taxon>Bacteria</taxon>
        <taxon>Pseudomonadati</taxon>
        <taxon>Pseudomonadota</taxon>
        <taxon>Alphaproteobacteria</taxon>
        <taxon>Acetobacterales</taxon>
        <taxon>Acetobacteraceae</taxon>
        <taxon>Acetobacter</taxon>
    </lineage>
</organism>
<keyword evidence="1" id="KW-0732">Signal</keyword>
<comment type="caution">
    <text evidence="2">The sequence shown here is derived from an EMBL/GenBank/DDBJ whole genome shotgun (WGS) entry which is preliminary data.</text>
</comment>
<protein>
    <recommendedName>
        <fullName evidence="4">Invasion associated locus B family protein</fullName>
    </recommendedName>
</protein>
<feature type="chain" id="PRO_5012131083" description="Invasion associated locus B family protein" evidence="1">
    <location>
        <begin position="23"/>
        <end position="195"/>
    </location>
</feature>
<evidence type="ECO:0000313" key="3">
    <source>
        <dbReference type="Proteomes" id="UP000216151"/>
    </source>
</evidence>
<dbReference type="InterPro" id="IPR038696">
    <property type="entry name" value="IalB_sf"/>
</dbReference>
<feature type="signal peptide" evidence="1">
    <location>
        <begin position="1"/>
        <end position="22"/>
    </location>
</feature>
<dbReference type="AlphaFoldDB" id="A0A269XV89"/>
<evidence type="ECO:0008006" key="4">
    <source>
        <dbReference type="Google" id="ProtNLM"/>
    </source>
</evidence>
<keyword evidence="3" id="KW-1185">Reference proteome</keyword>
<dbReference type="OrthoDB" id="8017994at2"/>
<dbReference type="EMBL" id="NCXK01000047">
    <property type="protein sequence ID" value="PAK76761.1"/>
    <property type="molecule type" value="Genomic_DNA"/>
</dbReference>
<dbReference type="Proteomes" id="UP000216151">
    <property type="component" value="Unassembled WGS sequence"/>
</dbReference>
<dbReference type="Gene3D" id="2.60.40.1880">
    <property type="entry name" value="Invasion associated locus B (IalB) protein"/>
    <property type="match status" value="1"/>
</dbReference>